<sequence length="367" mass="41457">MQQNKKSLNESYSKTAYPLIGHGARTAEVLLEAFDDVDGGQSADMYGRGAIIEDFQSRMAEALGKEAAVFFPSGTMAQQIALRIWCDEAGLKKVAYHPLCHLEIHEEDGLKELHHIEPILLADKDRLITLEDVQRLDERISCLLLELPQREIGGQLPDYGELEAISAFCRANGIKLHLDGARLFEITPYYGKSAAEICALFDSVYVSFYKGIGGIAGAILAGNAEFTAKSKIWKRRHGGDLVSLYPYIVSSDYYYKLRIGRMKQYYEEAKELAMLFNQCEGIQTRPEIPVSNMFHVHFRMSMERLEPLLVDVLDETGVGLVSYLRETDDHSCFTEVHIGDRYSQVPKEDLMMAFRLLDEKIKRAALV</sequence>
<dbReference type="Pfam" id="PF01212">
    <property type="entry name" value="Beta_elim_lyase"/>
    <property type="match status" value="1"/>
</dbReference>
<dbReference type="KEGG" id="pib:BBD41_27455"/>
<dbReference type="PANTHER" id="PTHR48097">
    <property type="entry name" value="L-THREONINE ALDOLASE-RELATED"/>
    <property type="match status" value="1"/>
</dbReference>
<keyword evidence="7" id="KW-1185">Reference proteome</keyword>
<accession>A0A1B2E7Q1</accession>
<proteinExistence type="inferred from homology"/>
<dbReference type="OrthoDB" id="9774495at2"/>
<dbReference type="SUPFAM" id="SSF53383">
    <property type="entry name" value="PLP-dependent transferases"/>
    <property type="match status" value="1"/>
</dbReference>
<dbReference type="InterPro" id="IPR015421">
    <property type="entry name" value="PyrdxlP-dep_Trfase_major"/>
</dbReference>
<name>A0A1B2E7Q1_9BACL</name>
<dbReference type="PANTHER" id="PTHR48097:SF9">
    <property type="entry name" value="L-THREONINE ALDOLASE"/>
    <property type="match status" value="1"/>
</dbReference>
<dbReference type="EMBL" id="CP016809">
    <property type="protein sequence ID" value="ANY76013.1"/>
    <property type="molecule type" value="Genomic_DNA"/>
</dbReference>
<evidence type="ECO:0000256" key="2">
    <source>
        <dbReference type="ARBA" id="ARBA00006966"/>
    </source>
</evidence>
<dbReference type="EMBL" id="MRVI01000001">
    <property type="protein sequence ID" value="OOC61832.1"/>
    <property type="molecule type" value="Genomic_DNA"/>
</dbReference>
<organism evidence="5">
    <name type="scientific">Paenibacillus ihbetae</name>
    <dbReference type="NCBI Taxonomy" id="1870820"/>
    <lineage>
        <taxon>Bacteria</taxon>
        <taxon>Bacillati</taxon>
        <taxon>Bacillota</taxon>
        <taxon>Bacilli</taxon>
        <taxon>Bacillales</taxon>
        <taxon>Paenibacillaceae</taxon>
        <taxon>Paenibacillus</taxon>
    </lineage>
</organism>
<dbReference type="GO" id="GO:0008732">
    <property type="term" value="F:L-allo-threonine aldolase activity"/>
    <property type="evidence" value="ECO:0007669"/>
    <property type="project" value="TreeGrafter"/>
</dbReference>
<protein>
    <submittedName>
        <fullName evidence="5 6">Threonine aldolase</fullName>
    </submittedName>
</protein>
<dbReference type="Gene3D" id="3.40.640.10">
    <property type="entry name" value="Type I PLP-dependent aspartate aminotransferase-like (Major domain)"/>
    <property type="match status" value="1"/>
</dbReference>
<dbReference type="GO" id="GO:0006545">
    <property type="term" value="P:glycine biosynthetic process"/>
    <property type="evidence" value="ECO:0007669"/>
    <property type="project" value="TreeGrafter"/>
</dbReference>
<dbReference type="GO" id="GO:0005829">
    <property type="term" value="C:cytosol"/>
    <property type="evidence" value="ECO:0007669"/>
    <property type="project" value="TreeGrafter"/>
</dbReference>
<reference evidence="6 7" key="2">
    <citation type="submission" date="2016-12" db="EMBL/GenBank/DDBJ databases">
        <title>Genome sequencing and description of Paenibacillus sp. nov. from high altitude lake in the Indian Trans- Himalayas.</title>
        <authorList>
            <person name="Kiran S."/>
            <person name="Swarnkar M.K."/>
            <person name="Rana A."/>
            <person name="Tewari R."/>
            <person name="Gulati A."/>
        </authorList>
    </citation>
    <scope>NUCLEOTIDE SEQUENCE [LARGE SCALE GENOMIC DNA]</scope>
    <source>
        <strain evidence="6 7">IHBB 9951</strain>
    </source>
</reference>
<evidence type="ECO:0000313" key="6">
    <source>
        <dbReference type="EMBL" id="OOC61832.1"/>
    </source>
</evidence>
<evidence type="ECO:0000313" key="7">
    <source>
        <dbReference type="Proteomes" id="UP000189059"/>
    </source>
</evidence>
<dbReference type="AlphaFoldDB" id="A0A1B2E7Q1"/>
<dbReference type="InterPro" id="IPR015422">
    <property type="entry name" value="PyrdxlP-dep_Trfase_small"/>
</dbReference>
<comment type="cofactor">
    <cofactor evidence="1">
        <name>pyridoxal 5'-phosphate</name>
        <dbReference type="ChEBI" id="CHEBI:597326"/>
    </cofactor>
</comment>
<comment type="similarity">
    <text evidence="2">Belongs to the threonine aldolase family.</text>
</comment>
<dbReference type="InterPro" id="IPR015424">
    <property type="entry name" value="PyrdxlP-dep_Trfase"/>
</dbReference>
<evidence type="ECO:0000256" key="1">
    <source>
        <dbReference type="ARBA" id="ARBA00001933"/>
    </source>
</evidence>
<gene>
    <name evidence="6" type="ORF">BBD40_08180</name>
    <name evidence="5" type="ORF">BBD41_27455</name>
</gene>
<evidence type="ECO:0000313" key="5">
    <source>
        <dbReference type="EMBL" id="ANY76013.1"/>
    </source>
</evidence>
<dbReference type="Proteomes" id="UP000189059">
    <property type="component" value="Unassembled WGS sequence"/>
</dbReference>
<feature type="domain" description="Aromatic amino acid beta-eliminating lyase/threonine aldolase" evidence="4">
    <location>
        <begin position="44"/>
        <end position="297"/>
    </location>
</feature>
<keyword evidence="3" id="KW-0663">Pyridoxal phosphate</keyword>
<evidence type="ECO:0000256" key="3">
    <source>
        <dbReference type="ARBA" id="ARBA00022898"/>
    </source>
</evidence>
<dbReference type="InterPro" id="IPR001597">
    <property type="entry name" value="ArAA_b-elim_lyase/Thr_aldolase"/>
</dbReference>
<dbReference type="Gene3D" id="3.90.1150.10">
    <property type="entry name" value="Aspartate Aminotransferase, domain 1"/>
    <property type="match status" value="1"/>
</dbReference>
<dbReference type="RefSeq" id="WP_077566641.1">
    <property type="nucleotide sequence ID" value="NZ_CP016809.1"/>
</dbReference>
<evidence type="ECO:0000259" key="4">
    <source>
        <dbReference type="Pfam" id="PF01212"/>
    </source>
</evidence>
<reference evidence="5" key="1">
    <citation type="submission" date="2016-08" db="EMBL/GenBank/DDBJ databases">
        <title>Complete Genome Seqeunce of Paenibacillus sp. nov. IHBB 9852 from high altitute lake of Indian trans-Himalayas.</title>
        <authorList>
            <person name="Kiran S."/>
            <person name="Swarnkar M.K."/>
            <person name="Rana A."/>
            <person name="Tewari R."/>
            <person name="Gulati A."/>
        </authorList>
    </citation>
    <scope>NUCLEOTIDE SEQUENCE [LARGE SCALE GENOMIC DNA]</scope>
    <source>
        <strain evidence="5">IHBB 9852</strain>
    </source>
</reference>
<dbReference type="GO" id="GO:0006567">
    <property type="term" value="P:L-threonine catabolic process"/>
    <property type="evidence" value="ECO:0007669"/>
    <property type="project" value="TreeGrafter"/>
</dbReference>